<dbReference type="Pfam" id="PF00166">
    <property type="entry name" value="Cpn10"/>
    <property type="match status" value="1"/>
</dbReference>
<evidence type="ECO:0000256" key="1">
    <source>
        <dbReference type="ARBA" id="ARBA00023186"/>
    </source>
</evidence>
<dbReference type="CDD" id="cd00320">
    <property type="entry name" value="cpn10"/>
    <property type="match status" value="1"/>
</dbReference>
<dbReference type="SUPFAM" id="SSF50129">
    <property type="entry name" value="GroES-like"/>
    <property type="match status" value="1"/>
</dbReference>
<evidence type="ECO:0000313" key="2">
    <source>
        <dbReference type="EMBL" id="CAB4169207.1"/>
    </source>
</evidence>
<proteinExistence type="predicted"/>
<dbReference type="InterPro" id="IPR011032">
    <property type="entry name" value="GroES-like_sf"/>
</dbReference>
<evidence type="ECO:0000313" key="3">
    <source>
        <dbReference type="EMBL" id="CAB4210684.1"/>
    </source>
</evidence>
<reference evidence="3" key="1">
    <citation type="submission" date="2020-05" db="EMBL/GenBank/DDBJ databases">
        <authorList>
            <person name="Chiriac C."/>
            <person name="Salcher M."/>
            <person name="Ghai R."/>
            <person name="Kavagutti S V."/>
        </authorList>
    </citation>
    <scope>NUCLEOTIDE SEQUENCE</scope>
</reference>
<gene>
    <name evidence="3" type="ORF">UFOVP1413_39</name>
    <name evidence="2" type="ORF">UFOVP893_65</name>
</gene>
<name>A0A6J5SA66_9CAUD</name>
<sequence>MPQMAMSHTTDPKKELLGKVGNVAGIDVFNNAVLVAIYVRPTKTKSGIYLTDSYTDEDRIQGKAGLVVKKGPRAFVDDTGQWFADADVNENDWVIFRPSDGWPINVNGVPCRLIDDVSIRGKVDQPDRVW</sequence>
<keyword evidence="1" id="KW-0143">Chaperone</keyword>
<dbReference type="EMBL" id="LR797364">
    <property type="protein sequence ID" value="CAB4210684.1"/>
    <property type="molecule type" value="Genomic_DNA"/>
</dbReference>
<accession>A0A6J5SA66</accession>
<dbReference type="GO" id="GO:0005524">
    <property type="term" value="F:ATP binding"/>
    <property type="evidence" value="ECO:0007669"/>
    <property type="project" value="InterPro"/>
</dbReference>
<dbReference type="InterPro" id="IPR037124">
    <property type="entry name" value="Chaperonin_GroES_sf"/>
</dbReference>
<dbReference type="Gene3D" id="2.30.33.40">
    <property type="entry name" value="GroES chaperonin"/>
    <property type="match status" value="1"/>
</dbReference>
<dbReference type="EMBL" id="LR796841">
    <property type="protein sequence ID" value="CAB4169207.1"/>
    <property type="molecule type" value="Genomic_DNA"/>
</dbReference>
<dbReference type="GO" id="GO:0044183">
    <property type="term" value="F:protein folding chaperone"/>
    <property type="evidence" value="ECO:0007669"/>
    <property type="project" value="InterPro"/>
</dbReference>
<protein>
    <submittedName>
        <fullName evidence="3">GroES chaperonin family</fullName>
    </submittedName>
</protein>
<dbReference type="InterPro" id="IPR020818">
    <property type="entry name" value="Chaperonin_GroES"/>
</dbReference>
<organism evidence="3">
    <name type="scientific">uncultured Caudovirales phage</name>
    <dbReference type="NCBI Taxonomy" id="2100421"/>
    <lineage>
        <taxon>Viruses</taxon>
        <taxon>Duplodnaviria</taxon>
        <taxon>Heunggongvirae</taxon>
        <taxon>Uroviricota</taxon>
        <taxon>Caudoviricetes</taxon>
        <taxon>Peduoviridae</taxon>
        <taxon>Maltschvirus</taxon>
        <taxon>Maltschvirus maltsch</taxon>
    </lineage>
</organism>